<organism evidence="2 3">
    <name type="scientific">Metabacillus arenae</name>
    <dbReference type="NCBI Taxonomy" id="2771434"/>
    <lineage>
        <taxon>Bacteria</taxon>
        <taxon>Bacillati</taxon>
        <taxon>Bacillota</taxon>
        <taxon>Bacilli</taxon>
        <taxon>Bacillales</taxon>
        <taxon>Bacillaceae</taxon>
        <taxon>Metabacillus</taxon>
    </lineage>
</organism>
<comment type="caution">
    <text evidence="2">The sequence shown here is derived from an EMBL/GenBank/DDBJ whole genome shotgun (WGS) entry which is preliminary data.</text>
</comment>
<dbReference type="RefSeq" id="WP_191156525.1">
    <property type="nucleotide sequence ID" value="NZ_JACXAI010000004.1"/>
</dbReference>
<feature type="transmembrane region" description="Helical" evidence="1">
    <location>
        <begin position="6"/>
        <end position="26"/>
    </location>
</feature>
<dbReference type="EMBL" id="JACXAI010000004">
    <property type="protein sequence ID" value="MBD1379670.1"/>
    <property type="molecule type" value="Genomic_DNA"/>
</dbReference>
<evidence type="ECO:0000313" key="3">
    <source>
        <dbReference type="Proteomes" id="UP000626844"/>
    </source>
</evidence>
<dbReference type="Proteomes" id="UP000626844">
    <property type="component" value="Unassembled WGS sequence"/>
</dbReference>
<keyword evidence="1" id="KW-0812">Transmembrane</keyword>
<gene>
    <name evidence="2" type="ORF">IC621_05450</name>
</gene>
<keyword evidence="1" id="KW-0472">Membrane</keyword>
<name>A0A926RWK4_9BACI</name>
<keyword evidence="3" id="KW-1185">Reference proteome</keyword>
<dbReference type="AlphaFoldDB" id="A0A926RWK4"/>
<sequence length="75" mass="8309">MDLNLAVILLGALTTGVIIGTILYFLAKRRAKQKLGFIGFFSVVVSQLVLGYFLSIPMFLVFLLLIAIDWKGPIH</sequence>
<protein>
    <submittedName>
        <fullName evidence="2">Uncharacterized protein</fullName>
    </submittedName>
</protein>
<evidence type="ECO:0000256" key="1">
    <source>
        <dbReference type="SAM" id="Phobius"/>
    </source>
</evidence>
<accession>A0A926RWK4</accession>
<evidence type="ECO:0000313" key="2">
    <source>
        <dbReference type="EMBL" id="MBD1379670.1"/>
    </source>
</evidence>
<proteinExistence type="predicted"/>
<keyword evidence="1" id="KW-1133">Transmembrane helix</keyword>
<reference evidence="2" key="1">
    <citation type="submission" date="2020-09" db="EMBL/GenBank/DDBJ databases">
        <title>A novel bacterium of genus Bacillus, isolated from South China Sea.</title>
        <authorList>
            <person name="Huang H."/>
            <person name="Mo K."/>
            <person name="Hu Y."/>
        </authorList>
    </citation>
    <scope>NUCLEOTIDE SEQUENCE</scope>
    <source>
        <strain evidence="2">IB182487</strain>
    </source>
</reference>
<feature type="transmembrane region" description="Helical" evidence="1">
    <location>
        <begin position="38"/>
        <end position="68"/>
    </location>
</feature>